<evidence type="ECO:0000256" key="1">
    <source>
        <dbReference type="SAM" id="MobiDB-lite"/>
    </source>
</evidence>
<sequence>MACPIRRISAFSHPVACPVRQLSTFSCPVACPVRHPVRLLPYASPSLALLPVPSAFSRPIGANGCGRASGEGRVRERHTGASRGASGRPERVGRRGQQVQAQACEGASGCRARVAHSGLHVRACPGARRGSLAGGSMCGRGAGGQLSLSLFPHPSPEKYRVNKQLRVIVFSVTLSSFSVSCTPKCLMNCLCSGEVALV</sequence>
<dbReference type="GeneID" id="109726978"/>
<reference evidence="2" key="1">
    <citation type="journal article" date="2015" name="Nat. Genet.">
        <title>The pineapple genome and the evolution of CAM photosynthesis.</title>
        <authorList>
            <person name="Ming R."/>
            <person name="VanBuren R."/>
            <person name="Wai C.M."/>
            <person name="Tang H."/>
            <person name="Schatz M.C."/>
            <person name="Bowers J.E."/>
            <person name="Lyons E."/>
            <person name="Wang M.L."/>
            <person name="Chen J."/>
            <person name="Biggers E."/>
            <person name="Zhang J."/>
            <person name="Huang L."/>
            <person name="Zhang L."/>
            <person name="Miao W."/>
            <person name="Zhang J."/>
            <person name="Ye Z."/>
            <person name="Miao C."/>
            <person name="Lin Z."/>
            <person name="Wang H."/>
            <person name="Zhou H."/>
            <person name="Yim W.C."/>
            <person name="Priest H.D."/>
            <person name="Zheng C."/>
            <person name="Woodhouse M."/>
            <person name="Edger P.P."/>
            <person name="Guyot R."/>
            <person name="Guo H.B."/>
            <person name="Guo H."/>
            <person name="Zheng G."/>
            <person name="Singh R."/>
            <person name="Sharma A."/>
            <person name="Min X."/>
            <person name="Zheng Y."/>
            <person name="Lee H."/>
            <person name="Gurtowski J."/>
            <person name="Sedlazeck F.J."/>
            <person name="Harkess A."/>
            <person name="McKain M.R."/>
            <person name="Liao Z."/>
            <person name="Fang J."/>
            <person name="Liu J."/>
            <person name="Zhang X."/>
            <person name="Zhang Q."/>
            <person name="Hu W."/>
            <person name="Qin Y."/>
            <person name="Wang K."/>
            <person name="Chen L.Y."/>
            <person name="Shirley N."/>
            <person name="Lin Y.R."/>
            <person name="Liu L.Y."/>
            <person name="Hernandez A.G."/>
            <person name="Wright C.L."/>
            <person name="Bulone V."/>
            <person name="Tuskan G.A."/>
            <person name="Heath K."/>
            <person name="Zee F."/>
            <person name="Moore P.H."/>
            <person name="Sunkar R."/>
            <person name="Leebens-Mack J.H."/>
            <person name="Mockler T."/>
            <person name="Bennetzen J.L."/>
            <person name="Freeling M."/>
            <person name="Sankoff D."/>
            <person name="Paterson A.H."/>
            <person name="Zhu X."/>
            <person name="Yang X."/>
            <person name="Smith J.A."/>
            <person name="Cushman J.C."/>
            <person name="Paull R.E."/>
            <person name="Yu Q."/>
        </authorList>
    </citation>
    <scope>NUCLEOTIDE SEQUENCE [LARGE SCALE GENOMIC DNA]</scope>
    <source>
        <strain evidence="2">cv. F153</strain>
    </source>
</reference>
<keyword evidence="2" id="KW-1185">Reference proteome</keyword>
<feature type="region of interest" description="Disordered" evidence="1">
    <location>
        <begin position="64"/>
        <end position="98"/>
    </location>
</feature>
<evidence type="ECO:0000313" key="3">
    <source>
        <dbReference type="RefSeq" id="XP_020112396.1"/>
    </source>
</evidence>
<proteinExistence type="predicted"/>
<gene>
    <name evidence="3" type="primary">LOC109726978</name>
</gene>
<protein>
    <submittedName>
        <fullName evidence="3">Uncharacterized protein LOC109726978</fullName>
    </submittedName>
</protein>
<dbReference type="AlphaFoldDB" id="A0A6P5GUR8"/>
<organism evidence="2 3">
    <name type="scientific">Ananas comosus</name>
    <name type="common">Pineapple</name>
    <name type="synonym">Ananas ananas</name>
    <dbReference type="NCBI Taxonomy" id="4615"/>
    <lineage>
        <taxon>Eukaryota</taxon>
        <taxon>Viridiplantae</taxon>
        <taxon>Streptophyta</taxon>
        <taxon>Embryophyta</taxon>
        <taxon>Tracheophyta</taxon>
        <taxon>Spermatophyta</taxon>
        <taxon>Magnoliopsida</taxon>
        <taxon>Liliopsida</taxon>
        <taxon>Poales</taxon>
        <taxon>Bromeliaceae</taxon>
        <taxon>Bromelioideae</taxon>
        <taxon>Ananas</taxon>
    </lineage>
</organism>
<feature type="compositionally biased region" description="Basic and acidic residues" evidence="1">
    <location>
        <begin position="70"/>
        <end position="79"/>
    </location>
</feature>
<accession>A0A6P5GUR8</accession>
<evidence type="ECO:0000313" key="2">
    <source>
        <dbReference type="Proteomes" id="UP000515123"/>
    </source>
</evidence>
<reference evidence="3" key="2">
    <citation type="submission" date="2025-08" db="UniProtKB">
        <authorList>
            <consortium name="RefSeq"/>
        </authorList>
    </citation>
    <scope>IDENTIFICATION</scope>
    <source>
        <tissue evidence="3">Leaf</tissue>
    </source>
</reference>
<name>A0A6P5GUR8_ANACO</name>
<dbReference type="RefSeq" id="XP_020112396.1">
    <property type="nucleotide sequence ID" value="XM_020256807.1"/>
</dbReference>
<dbReference type="Proteomes" id="UP000515123">
    <property type="component" value="Linkage group 22"/>
</dbReference>